<feature type="transmembrane region" description="Helical" evidence="1">
    <location>
        <begin position="6"/>
        <end position="28"/>
    </location>
</feature>
<name>A0ABV9CP85_9ACTN</name>
<keyword evidence="1" id="KW-0812">Transmembrane</keyword>
<evidence type="ECO:0000313" key="3">
    <source>
        <dbReference type="Proteomes" id="UP001596004"/>
    </source>
</evidence>
<gene>
    <name evidence="2" type="ORF">ACFO60_28190</name>
</gene>
<feature type="transmembrane region" description="Helical" evidence="1">
    <location>
        <begin position="66"/>
        <end position="84"/>
    </location>
</feature>
<keyword evidence="3" id="KW-1185">Reference proteome</keyword>
<dbReference type="EMBL" id="JBHSFP010000024">
    <property type="protein sequence ID" value="MFC4534655.1"/>
    <property type="molecule type" value="Genomic_DNA"/>
</dbReference>
<evidence type="ECO:0000313" key="2">
    <source>
        <dbReference type="EMBL" id="MFC4534655.1"/>
    </source>
</evidence>
<keyword evidence="1" id="KW-1133">Transmembrane helix</keyword>
<protein>
    <submittedName>
        <fullName evidence="2">Uncharacterized protein</fullName>
    </submittedName>
</protein>
<dbReference type="Proteomes" id="UP001596004">
    <property type="component" value="Unassembled WGS sequence"/>
</dbReference>
<comment type="caution">
    <text evidence="2">The sequence shown here is derived from an EMBL/GenBank/DDBJ whole genome shotgun (WGS) entry which is preliminary data.</text>
</comment>
<feature type="transmembrane region" description="Helical" evidence="1">
    <location>
        <begin position="245"/>
        <end position="263"/>
    </location>
</feature>
<feature type="transmembrane region" description="Helical" evidence="1">
    <location>
        <begin position="40"/>
        <end position="60"/>
    </location>
</feature>
<feature type="transmembrane region" description="Helical" evidence="1">
    <location>
        <begin position="114"/>
        <end position="134"/>
    </location>
</feature>
<feature type="transmembrane region" description="Helical" evidence="1">
    <location>
        <begin position="217"/>
        <end position="239"/>
    </location>
</feature>
<keyword evidence="1" id="KW-0472">Membrane</keyword>
<dbReference type="RefSeq" id="WP_380845719.1">
    <property type="nucleotide sequence ID" value="NZ_JBHSFP010000024.1"/>
</dbReference>
<organism evidence="2 3">
    <name type="scientific">Sphaerisporangium dianthi</name>
    <dbReference type="NCBI Taxonomy" id="1436120"/>
    <lineage>
        <taxon>Bacteria</taxon>
        <taxon>Bacillati</taxon>
        <taxon>Actinomycetota</taxon>
        <taxon>Actinomycetes</taxon>
        <taxon>Streptosporangiales</taxon>
        <taxon>Streptosporangiaceae</taxon>
        <taxon>Sphaerisporangium</taxon>
    </lineage>
</organism>
<evidence type="ECO:0000256" key="1">
    <source>
        <dbReference type="SAM" id="Phobius"/>
    </source>
</evidence>
<accession>A0ABV9CP85</accession>
<reference evidence="3" key="1">
    <citation type="journal article" date="2019" name="Int. J. Syst. Evol. Microbiol.">
        <title>The Global Catalogue of Microorganisms (GCM) 10K type strain sequencing project: providing services to taxonomists for standard genome sequencing and annotation.</title>
        <authorList>
            <consortium name="The Broad Institute Genomics Platform"/>
            <consortium name="The Broad Institute Genome Sequencing Center for Infectious Disease"/>
            <person name="Wu L."/>
            <person name="Ma J."/>
        </authorList>
    </citation>
    <scope>NUCLEOTIDE SEQUENCE [LARGE SCALE GENOMIC DNA]</scope>
    <source>
        <strain evidence="3">CGMCC 4.7132</strain>
    </source>
</reference>
<feature type="transmembrane region" description="Helical" evidence="1">
    <location>
        <begin position="146"/>
        <end position="169"/>
    </location>
</feature>
<proteinExistence type="predicted"/>
<feature type="transmembrane region" description="Helical" evidence="1">
    <location>
        <begin position="189"/>
        <end position="210"/>
    </location>
</feature>
<sequence>MTGPSPFLSAALVVLVAALIAVAAVYCARFRLPRPPVGTYTYPDMVVFFVVVVLAPLAYLQLPRPVVAGVFGLVLLCAVQLALAPLIGGRPAWAVSAALCLATGAASLTGATALVAVLTDVLLAAGVVAVTCLWAQSGMRSGHVALFAALLAGYDLVATVTTTIMSRLFTEVRGLPFAPLFTLGDGAGGAVPVAMGLGDLMMLVLFPLVARRSFGRPAGLVAALAGVAVTAVMSALFVTGVLAEGVPLLTVLGPVVVAQHLWWRATGHAERRAAHHGPEPVAAAPGADASLLAALAAPSSGEAWVAVHEGRVVGTGPTPGLARRSARENGCRALPLVHAGGDMAPIGPLAT</sequence>